<gene>
    <name evidence="1" type="ORF">K6K13_00125</name>
</gene>
<name>A0ABX9ANT7_9ENTR</name>
<protein>
    <submittedName>
        <fullName evidence="1">Uncharacterized protein</fullName>
    </submittedName>
</protein>
<accession>A0ABX9ANT7</accession>
<reference evidence="1 2" key="1">
    <citation type="submission" date="2021-08" db="EMBL/GenBank/DDBJ databases">
        <title>Culture and genomic analysis of Symbiopectobacterium purcellii sp. nov. gen. nov., isolated from the leafhopper Empoasca decipiens.</title>
        <authorList>
            <person name="Nadal-Jimenez P."/>
            <person name="Siozios S."/>
            <person name="Halliday N."/>
            <person name="Camara M."/>
            <person name="Hurst G.D.D."/>
        </authorList>
    </citation>
    <scope>NUCLEOTIDE SEQUENCE [LARGE SCALE GENOMIC DNA]</scope>
    <source>
        <strain evidence="1 2">SyEd1</strain>
    </source>
</reference>
<dbReference type="EMBL" id="CP081864">
    <property type="protein sequence ID" value="QZN95956.1"/>
    <property type="molecule type" value="Genomic_DNA"/>
</dbReference>
<evidence type="ECO:0000313" key="2">
    <source>
        <dbReference type="Proteomes" id="UP000825886"/>
    </source>
</evidence>
<proteinExistence type="predicted"/>
<evidence type="ECO:0000313" key="1">
    <source>
        <dbReference type="EMBL" id="QZN95956.1"/>
    </source>
</evidence>
<keyword evidence="2" id="KW-1185">Reference proteome</keyword>
<organism evidence="1 2">
    <name type="scientific">Symbiopectobacterium purcellii</name>
    <dbReference type="NCBI Taxonomy" id="2871826"/>
    <lineage>
        <taxon>Bacteria</taxon>
        <taxon>Pseudomonadati</taxon>
        <taxon>Pseudomonadota</taxon>
        <taxon>Gammaproteobacteria</taxon>
        <taxon>Enterobacterales</taxon>
        <taxon>Enterobacteriaceae</taxon>
    </lineage>
</organism>
<dbReference type="Proteomes" id="UP000825886">
    <property type="component" value="Chromosome"/>
</dbReference>
<dbReference type="RefSeq" id="WP_222159024.1">
    <property type="nucleotide sequence ID" value="NZ_CP081864.1"/>
</dbReference>
<sequence>MDMKLMKLDSLSRLFRVSTGEFIPHVLQKSHRLSQLDQIDNDGIELTRCERMPMPPAGTVAFRQATRVKSIWLHAPQKMIVIGEEEKAL</sequence>